<comment type="pathway">
    <text evidence="2">Siderophore biosynthesis; mycobactin biosynthesis.</text>
</comment>
<accession>A0ABV4IY32</accession>
<dbReference type="InterPro" id="IPR020806">
    <property type="entry name" value="PKS_PP-bd"/>
</dbReference>
<dbReference type="SUPFAM" id="SSF47336">
    <property type="entry name" value="ACP-like"/>
    <property type="match status" value="3"/>
</dbReference>
<comment type="cofactor">
    <cofactor evidence="1">
        <name>pantetheine 4'-phosphate</name>
        <dbReference type="ChEBI" id="CHEBI:47942"/>
    </cofactor>
</comment>
<reference evidence="11 12" key="1">
    <citation type="journal article" date="2021" name="Res Sq">
        <title>Streptomyces Pimoensis sp. nov., Isolated From the Taklimakan Desert in Xinjiang, China.</title>
        <authorList>
            <person name="Zhang P."/>
            <person name="Luo X."/>
            <person name="Luo X."/>
            <person name="Liu Z."/>
            <person name="Xia Z."/>
            <person name="Wan C."/>
            <person name="zhang L."/>
        </authorList>
    </citation>
    <scope>NUCLEOTIDE SEQUENCE [LARGE SCALE GENOMIC DNA]</scope>
    <source>
        <strain evidence="11 12">TRM75549</strain>
    </source>
</reference>
<dbReference type="Pfam" id="PF13193">
    <property type="entry name" value="AMP-binding_C"/>
    <property type="match status" value="1"/>
</dbReference>
<comment type="caution">
    <text evidence="11">The sequence shown here is derived from an EMBL/GenBank/DDBJ whole genome shotgun (WGS) entry which is preliminary data.</text>
</comment>
<dbReference type="SUPFAM" id="SSF56801">
    <property type="entry name" value="Acetyl-CoA synthetase-like"/>
    <property type="match status" value="2"/>
</dbReference>
<dbReference type="InterPro" id="IPR010071">
    <property type="entry name" value="AA_adenyl_dom"/>
</dbReference>
<feature type="domain" description="Carrier" evidence="10">
    <location>
        <begin position="18"/>
        <end position="91"/>
    </location>
</feature>
<dbReference type="NCBIfam" id="TIGR01733">
    <property type="entry name" value="AA-adenyl-dom"/>
    <property type="match status" value="1"/>
</dbReference>
<evidence type="ECO:0000256" key="8">
    <source>
        <dbReference type="ARBA" id="ARBA00033440"/>
    </source>
</evidence>
<evidence type="ECO:0000256" key="2">
    <source>
        <dbReference type="ARBA" id="ARBA00005102"/>
    </source>
</evidence>
<dbReference type="Pfam" id="PF00550">
    <property type="entry name" value="PP-binding"/>
    <property type="match status" value="3"/>
</dbReference>
<keyword evidence="7" id="KW-0436">Ligase</keyword>
<keyword evidence="6" id="KW-0597">Phosphoprotein</keyword>
<dbReference type="Gene3D" id="3.30.300.30">
    <property type="match status" value="2"/>
</dbReference>
<dbReference type="Gene3D" id="3.40.50.980">
    <property type="match status" value="1"/>
</dbReference>
<feature type="domain" description="Carrier" evidence="10">
    <location>
        <begin position="1095"/>
        <end position="1170"/>
    </location>
</feature>
<evidence type="ECO:0000256" key="5">
    <source>
        <dbReference type="ARBA" id="ARBA00022450"/>
    </source>
</evidence>
<dbReference type="PANTHER" id="PTHR45527">
    <property type="entry name" value="NONRIBOSOMAL PEPTIDE SYNTHETASE"/>
    <property type="match status" value="1"/>
</dbReference>
<dbReference type="CDD" id="cd12114">
    <property type="entry name" value="A_NRPS_TlmIV_like"/>
    <property type="match status" value="1"/>
</dbReference>
<dbReference type="InterPro" id="IPR023213">
    <property type="entry name" value="CAT-like_dom_sf"/>
</dbReference>
<feature type="domain" description="Carrier" evidence="10">
    <location>
        <begin position="2137"/>
        <end position="2212"/>
    </location>
</feature>
<dbReference type="InterPro" id="IPR001242">
    <property type="entry name" value="Condensation_dom"/>
</dbReference>
<dbReference type="InterPro" id="IPR045851">
    <property type="entry name" value="AMP-bd_C_sf"/>
</dbReference>
<evidence type="ECO:0000256" key="9">
    <source>
        <dbReference type="SAM" id="MobiDB-lite"/>
    </source>
</evidence>
<dbReference type="Pfam" id="PF00501">
    <property type="entry name" value="AMP-binding"/>
    <property type="match status" value="2"/>
</dbReference>
<dbReference type="CDD" id="cd19535">
    <property type="entry name" value="Cyc_NRPS"/>
    <property type="match status" value="2"/>
</dbReference>
<dbReference type="SUPFAM" id="SSF52777">
    <property type="entry name" value="CoA-dependent acyltransferases"/>
    <property type="match status" value="4"/>
</dbReference>
<dbReference type="PANTHER" id="PTHR45527:SF10">
    <property type="entry name" value="PYOCHELIN SYNTHASE PCHF"/>
    <property type="match status" value="1"/>
</dbReference>
<keyword evidence="5" id="KW-0596">Phosphopantetheine</keyword>
<organism evidence="11 12">
    <name type="scientific">Streptomyces pimonensis</name>
    <dbReference type="NCBI Taxonomy" id="2860288"/>
    <lineage>
        <taxon>Bacteria</taxon>
        <taxon>Bacillati</taxon>
        <taxon>Actinomycetota</taxon>
        <taxon>Actinomycetes</taxon>
        <taxon>Kitasatosporales</taxon>
        <taxon>Streptomycetaceae</taxon>
        <taxon>Streptomyces</taxon>
    </lineage>
</organism>
<evidence type="ECO:0000256" key="1">
    <source>
        <dbReference type="ARBA" id="ARBA00001957"/>
    </source>
</evidence>
<dbReference type="InterPro" id="IPR000873">
    <property type="entry name" value="AMP-dep_synth/lig_dom"/>
</dbReference>
<evidence type="ECO:0000256" key="4">
    <source>
        <dbReference type="ARBA" id="ARBA00016743"/>
    </source>
</evidence>
<keyword evidence="12" id="KW-1185">Reference proteome</keyword>
<gene>
    <name evidence="11" type="ORF">KYY02_13070</name>
</gene>
<dbReference type="InterPro" id="IPR057737">
    <property type="entry name" value="Condensation_MtbB-like"/>
</dbReference>
<dbReference type="InterPro" id="IPR006162">
    <property type="entry name" value="Ppantetheine_attach_site"/>
</dbReference>
<dbReference type="InterPro" id="IPR036736">
    <property type="entry name" value="ACP-like_sf"/>
</dbReference>
<evidence type="ECO:0000256" key="6">
    <source>
        <dbReference type="ARBA" id="ARBA00022553"/>
    </source>
</evidence>
<dbReference type="InterPro" id="IPR042099">
    <property type="entry name" value="ANL_N_sf"/>
</dbReference>
<comment type="similarity">
    <text evidence="3">Belongs to the ATP-dependent AMP-binding enzyme family. MbtB subfamily.</text>
</comment>
<feature type="region of interest" description="Disordered" evidence="9">
    <location>
        <begin position="1"/>
        <end position="21"/>
    </location>
</feature>
<protein>
    <recommendedName>
        <fullName evidence="4">Phenyloxazoline synthase MbtB</fullName>
    </recommendedName>
    <alternativeName>
        <fullName evidence="8">Mycobactin synthetase protein B</fullName>
    </alternativeName>
</protein>
<dbReference type="PROSITE" id="PS00012">
    <property type="entry name" value="PHOSPHOPANTETHEINE"/>
    <property type="match status" value="1"/>
</dbReference>
<evidence type="ECO:0000256" key="3">
    <source>
        <dbReference type="ARBA" id="ARBA00007380"/>
    </source>
</evidence>
<dbReference type="Gene3D" id="3.40.50.12780">
    <property type="entry name" value="N-terminal domain of ligase-like"/>
    <property type="match status" value="2"/>
</dbReference>
<name>A0ABV4IY32_9ACTN</name>
<dbReference type="SMART" id="SM00823">
    <property type="entry name" value="PKS_PP"/>
    <property type="match status" value="3"/>
</dbReference>
<feature type="compositionally biased region" description="Basic and acidic residues" evidence="9">
    <location>
        <begin position="105"/>
        <end position="120"/>
    </location>
</feature>
<evidence type="ECO:0000313" key="12">
    <source>
        <dbReference type="Proteomes" id="UP001567537"/>
    </source>
</evidence>
<dbReference type="Proteomes" id="UP001567537">
    <property type="component" value="Unassembled WGS sequence"/>
</dbReference>
<proteinExistence type="inferred from homology"/>
<sequence>MREKPEPVSEAPAPGRAEPGESEVLAAVAAAVDVPRAEVTLDADPFELGLDSLGLIRLTADWRRQGIGVGYEQLAEAATLREWLAVLSAAPATVLPDEPGTPEPARADPPEADAQRRDEAPSDGAFPLAVMQHAYWIGRQDDQPLGGVGAHFYAELDGTGLAPERLAAAVTELRRRHEMLRVKVLDDGRQQILAEPAQPAITVHDFTRETAEGCAEGLDRLRDRYTHRRMDVEQGEVFDVALSLLPDNRTRLHIDLDMVGADAASMRVLLADLQHLYDDPGASLPDIGHSYREYLRESRVRRKAEVDAARDWWRERLDALSAPPRLPTVVDPLSPESAAPRYHRTVRLHHHLTSRRKRVLLERARQYRVTPTAVLAAAFAEVLAAWSAEPRFLLNLPLFDRDLSRPGTELLIGDFSSSVLLDVDLTAGHPFVDSARDIQAELRRTIARGSYSGVEVLRDLSRAAGGTPVLAPVVYTSALGLGEVYDRAVRETFGEPSWIISQGPQVWLDAQVTELDGGLLLNWDVREELFAPGVPAAAFGAYRNLLETLLDDEDAWARPVGTRLPADQARVRERVNDTDVPEVTERLHEGFHRAASEQPERVALIDGTGRALTYRELQAWAGRVTALLTDAGVRRGDSVAVRLTRGAGQVAAVLGVLGAGATYVPVGVHQPAERAARVLEAAAATAVLTDAPGAVQQPARTEGGSPRVLALDAADALQPAPPVLDQPVSSVAYTIFTSGSTGTPKGVDVSHGAAMNTLAAINARFGVRASDRGLALAELDFDMAVYDLFGPLSAGGSVVLIDEAAQRDPQHWIRLTREHRITLVNCVPALLDMILTAAEADPEGLGDTLRLVLLGGDWVGMDLPGRLHALVPDARFVALGGMTEAAVHSTVFEVDEVDPGWASVPWGVPLPNMRARVVDARGRDCPDWVAGELWMSGAGLAEGYRGDPDRTAEKFVLHEGRRWYRTGDRARYRSDGVLEFLGRVDHQIKLRGHRIELGEVEAAASSRPDVSGCVALVTGQPAQLALVAAGTPTGKPTEADLRDSLTQRLPAYMVPSRIEIVDALPLTANGKPDRKKAAALVEAGAAASGHGRGEPPTGWAETTLAQVWSELLDASGIGRDDDFFALGGDSLLATRVIAALRARDVGGARVAQLFTRPKLADFAATLTRQEHRATTLGTGDIAHRHEPFPPTDVQRAFWIGRDDRLPLGGVGTYHYSEFDGVDVDLARIERAWRTLIRRHEMLRAVFDHEGRQRILREVPRFTIPVTEVGTEDEAPAVLDSLRAESSHRRLDPTRWPLFDIRAVRYPSDGRTRTRLAVGLDYIVLDGASIMALYAELDALHADPDTELPAIDISFRDYVLGVVPEKDDVERAREYWLRRLDDLPPAPELPLAGDPAAVTRPWFTRRSRPLAADRWETLRERARQHGLTPSVVLLICYVEVLAAWSDQDGVTVNLTLFNRLPVHPHINRLVGDFTSVSLIGHKPRPGESWLDAAHRLQQVMGEDLDHREASAIWLMQELARRTGTVEAAMPVVFSSTVGVGDRAAKDLSGVFPAKVFGISQTPQVMLDNQVTESFGGILVSWDAVEELFRPGVLDAMFDSYCRMLDRLADEDWRHGPLPAALPPEQKEARERITGAPGPAPVGLLHEDVFRRAGTDPDRTALLMPDGDTLTYGRLAERATLMAGGLAHHGVRPGDTVALLLPGGVDQIVAALGALAAGAAYLPLRPAADVGVAAEHCESAGVALVVTGTPGADIGGVRTVTVSDVMAPATPAAPFRGDPGTPAHVRLTEHGPLTFSHAAVQGTLTDLRARYSVGEGDRGIALSEPDSARSVFDVFGLLGTGATLVLPGIADRGDIAALARLTVRHDVTVWNSTPFLLDRLLTEAESPAAEARVPARLRLAMVSGGRVGHDLPRRLRDLAGRGCRFVSLSTVPGTALWAGAYEPPTADLADATPMPSGPPLAGRRHRVVDAAGRDCPDWVGGELWVSDEGITEQAGGGHHGRIVEQDGTRWYRTGSRARHRPDGTLDLFGRSGQPIRIGARRVEPDEVETALETHPGIARAVVLVTGAEDDRRLHAVIVPVGERPTGVPEHLERLLPAYATPGRFTFVDGPGRLPVADDGDIDRTALAASVASENEAGGPPKGEVERRIAAIWSDLLGAGVHDRNANFFSEGGDSLTALRLVGAVNEFFGTDVPVRAFLAASTLADLAARIESTQATDEFEESGEI</sequence>
<dbReference type="Pfam" id="PF00668">
    <property type="entry name" value="Condensation"/>
    <property type="match status" value="2"/>
</dbReference>
<evidence type="ECO:0000259" key="10">
    <source>
        <dbReference type="PROSITE" id="PS50075"/>
    </source>
</evidence>
<evidence type="ECO:0000313" key="11">
    <source>
        <dbReference type="EMBL" id="MEZ3179579.1"/>
    </source>
</evidence>
<dbReference type="PROSITE" id="PS50075">
    <property type="entry name" value="CARRIER"/>
    <property type="match status" value="3"/>
</dbReference>
<feature type="region of interest" description="Disordered" evidence="9">
    <location>
        <begin position="94"/>
        <end position="122"/>
    </location>
</feature>
<dbReference type="Gene3D" id="1.10.1200.10">
    <property type="entry name" value="ACP-like"/>
    <property type="match status" value="3"/>
</dbReference>
<dbReference type="Gene3D" id="3.30.559.30">
    <property type="entry name" value="Nonribosomal peptide synthetase, condensation domain"/>
    <property type="match status" value="2"/>
</dbReference>
<dbReference type="InterPro" id="IPR025110">
    <property type="entry name" value="AMP-bd_C"/>
</dbReference>
<evidence type="ECO:0000256" key="7">
    <source>
        <dbReference type="ARBA" id="ARBA00022598"/>
    </source>
</evidence>
<dbReference type="EMBL" id="JAHWZY010000011">
    <property type="protein sequence ID" value="MEZ3179579.1"/>
    <property type="molecule type" value="Genomic_DNA"/>
</dbReference>
<dbReference type="Gene3D" id="3.30.559.10">
    <property type="entry name" value="Chloramphenicol acetyltransferase-like domain"/>
    <property type="match status" value="2"/>
</dbReference>
<dbReference type="InterPro" id="IPR009081">
    <property type="entry name" value="PP-bd_ACP"/>
</dbReference>